<dbReference type="EMBL" id="MU005765">
    <property type="protein sequence ID" value="KAF2713584.1"/>
    <property type="molecule type" value="Genomic_DNA"/>
</dbReference>
<sequence length="80" mass="8820">MCTRQEQSRVDPGRGVALRVWQLTGVVGRRRRTTVVVLTRDAGGRNARQDCQKAGDSDSDNANDSDKASDDDDDDDKRQG</sequence>
<feature type="compositionally biased region" description="Basic and acidic residues" evidence="1">
    <location>
        <begin position="47"/>
        <end position="56"/>
    </location>
</feature>
<evidence type="ECO:0000313" key="3">
    <source>
        <dbReference type="Proteomes" id="UP000799428"/>
    </source>
</evidence>
<feature type="region of interest" description="Disordered" evidence="1">
    <location>
        <begin position="40"/>
        <end position="80"/>
    </location>
</feature>
<organism evidence="2 3">
    <name type="scientific">Pleomassaria siparia CBS 279.74</name>
    <dbReference type="NCBI Taxonomy" id="1314801"/>
    <lineage>
        <taxon>Eukaryota</taxon>
        <taxon>Fungi</taxon>
        <taxon>Dikarya</taxon>
        <taxon>Ascomycota</taxon>
        <taxon>Pezizomycotina</taxon>
        <taxon>Dothideomycetes</taxon>
        <taxon>Pleosporomycetidae</taxon>
        <taxon>Pleosporales</taxon>
        <taxon>Pleomassariaceae</taxon>
        <taxon>Pleomassaria</taxon>
    </lineage>
</organism>
<dbReference type="AlphaFoldDB" id="A0A6G1KL70"/>
<name>A0A6G1KL70_9PLEO</name>
<dbReference type="Proteomes" id="UP000799428">
    <property type="component" value="Unassembled WGS sequence"/>
</dbReference>
<reference evidence="2" key="1">
    <citation type="journal article" date="2020" name="Stud. Mycol.">
        <title>101 Dothideomycetes genomes: a test case for predicting lifestyles and emergence of pathogens.</title>
        <authorList>
            <person name="Haridas S."/>
            <person name="Albert R."/>
            <person name="Binder M."/>
            <person name="Bloem J."/>
            <person name="Labutti K."/>
            <person name="Salamov A."/>
            <person name="Andreopoulos B."/>
            <person name="Baker S."/>
            <person name="Barry K."/>
            <person name="Bills G."/>
            <person name="Bluhm B."/>
            <person name="Cannon C."/>
            <person name="Castanera R."/>
            <person name="Culley D."/>
            <person name="Daum C."/>
            <person name="Ezra D."/>
            <person name="Gonzalez J."/>
            <person name="Henrissat B."/>
            <person name="Kuo A."/>
            <person name="Liang C."/>
            <person name="Lipzen A."/>
            <person name="Lutzoni F."/>
            <person name="Magnuson J."/>
            <person name="Mondo S."/>
            <person name="Nolan M."/>
            <person name="Ohm R."/>
            <person name="Pangilinan J."/>
            <person name="Park H.-J."/>
            <person name="Ramirez L."/>
            <person name="Alfaro M."/>
            <person name="Sun H."/>
            <person name="Tritt A."/>
            <person name="Yoshinaga Y."/>
            <person name="Zwiers L.-H."/>
            <person name="Turgeon B."/>
            <person name="Goodwin S."/>
            <person name="Spatafora J."/>
            <person name="Crous P."/>
            <person name="Grigoriev I."/>
        </authorList>
    </citation>
    <scope>NUCLEOTIDE SEQUENCE</scope>
    <source>
        <strain evidence="2">CBS 279.74</strain>
    </source>
</reference>
<evidence type="ECO:0000256" key="1">
    <source>
        <dbReference type="SAM" id="MobiDB-lite"/>
    </source>
</evidence>
<keyword evidence="3" id="KW-1185">Reference proteome</keyword>
<feature type="compositionally biased region" description="Acidic residues" evidence="1">
    <location>
        <begin position="57"/>
        <end position="80"/>
    </location>
</feature>
<proteinExistence type="predicted"/>
<accession>A0A6G1KL70</accession>
<evidence type="ECO:0000313" key="2">
    <source>
        <dbReference type="EMBL" id="KAF2713584.1"/>
    </source>
</evidence>
<gene>
    <name evidence="2" type="ORF">K504DRAFT_498390</name>
</gene>
<protein>
    <submittedName>
        <fullName evidence="2">Uncharacterized protein</fullName>
    </submittedName>
</protein>